<proteinExistence type="predicted"/>
<dbReference type="Proteomes" id="UP000017984">
    <property type="component" value="Chromosome"/>
</dbReference>
<accession>V6KGN3</accession>
<protein>
    <submittedName>
        <fullName evidence="1">Uncharacterized protein</fullName>
    </submittedName>
</protein>
<organism evidence="1 2">
    <name type="scientific">Streptomyces roseochromogenus subsp. oscitans DS 12.976</name>
    <dbReference type="NCBI Taxonomy" id="1352936"/>
    <lineage>
        <taxon>Bacteria</taxon>
        <taxon>Bacillati</taxon>
        <taxon>Actinomycetota</taxon>
        <taxon>Actinomycetes</taxon>
        <taxon>Kitasatosporales</taxon>
        <taxon>Streptomycetaceae</taxon>
        <taxon>Streptomyces</taxon>
    </lineage>
</organism>
<evidence type="ECO:0000313" key="1">
    <source>
        <dbReference type="EMBL" id="EST30611.1"/>
    </source>
</evidence>
<dbReference type="AlphaFoldDB" id="V6KGN3"/>
<gene>
    <name evidence="1" type="ORF">M878_18005</name>
</gene>
<reference evidence="1 2" key="1">
    <citation type="journal article" date="2014" name="Genome Announc.">
        <title>Draft Genome Sequence of Streptomyces roseochromogenes subsp. oscitans DS 12.976, Producer of the Aminocoumarin Antibiotic Clorobiocin.</title>
        <authorList>
            <person name="Ruckert C."/>
            <person name="Kalinowski J."/>
            <person name="Heide L."/>
            <person name="Apel A.K."/>
        </authorList>
    </citation>
    <scope>NUCLEOTIDE SEQUENCE [LARGE SCALE GENOMIC DNA]</scope>
    <source>
        <strain evidence="1 2">DS 12.976</strain>
    </source>
</reference>
<dbReference type="EMBL" id="AWQX01000158">
    <property type="protein sequence ID" value="EST30611.1"/>
    <property type="molecule type" value="Genomic_DNA"/>
</dbReference>
<dbReference type="OrthoDB" id="4225947at2"/>
<dbReference type="RefSeq" id="WP_023547552.1">
    <property type="nucleotide sequence ID" value="NZ_CM002285.1"/>
</dbReference>
<evidence type="ECO:0000313" key="2">
    <source>
        <dbReference type="Proteomes" id="UP000017984"/>
    </source>
</evidence>
<sequence>MSGNNYFYGDNVNMYGGQGNQGIVRNEGGAGAGQQDPALVAALAELTRLTAELRSQVPAPDAQLLDESLPALSTDAAVPALERHRALRAIAGIAAAVGAVGQPVAEAVRAITGIISG</sequence>
<dbReference type="PATRIC" id="fig|1352936.5.peg.3782"/>
<dbReference type="STRING" id="1352936.M878_18005"/>
<name>V6KGN3_STRRC</name>
<dbReference type="HOGENOM" id="CLU_170408_0_0_11"/>
<comment type="caution">
    <text evidence="1">The sequence shown here is derived from an EMBL/GenBank/DDBJ whole genome shotgun (WGS) entry which is preliminary data.</text>
</comment>
<keyword evidence="2" id="KW-1185">Reference proteome</keyword>